<evidence type="ECO:0000259" key="2">
    <source>
        <dbReference type="Pfam" id="PF02371"/>
    </source>
</evidence>
<dbReference type="Proteomes" id="UP000184185">
    <property type="component" value="Unassembled WGS sequence"/>
</dbReference>
<dbReference type="GO" id="GO:0004803">
    <property type="term" value="F:transposase activity"/>
    <property type="evidence" value="ECO:0007669"/>
    <property type="project" value="InterPro"/>
</dbReference>
<dbReference type="PANTHER" id="PTHR33055">
    <property type="entry name" value="TRANSPOSASE FOR INSERTION SEQUENCE ELEMENT IS1111A"/>
    <property type="match status" value="1"/>
</dbReference>
<evidence type="ECO:0000313" key="4">
    <source>
        <dbReference type="Proteomes" id="UP000184185"/>
    </source>
</evidence>
<dbReference type="Pfam" id="PF01548">
    <property type="entry name" value="DEDD_Tnp_IS110"/>
    <property type="match status" value="1"/>
</dbReference>
<keyword evidence="4" id="KW-1185">Reference proteome</keyword>
<accession>A0A1M6LPU4</accession>
<name>A0A1M6LPU4_PSEXY</name>
<reference evidence="3 4" key="1">
    <citation type="submission" date="2016-11" db="EMBL/GenBank/DDBJ databases">
        <authorList>
            <person name="Jaros S."/>
            <person name="Januszkiewicz K."/>
            <person name="Wedrychowicz H."/>
        </authorList>
    </citation>
    <scope>NUCLEOTIDE SEQUENCE [LARGE SCALE GENOMIC DNA]</scope>
    <source>
        <strain evidence="3 4">DSM 14809</strain>
    </source>
</reference>
<dbReference type="RefSeq" id="WP_072919722.1">
    <property type="nucleotide sequence ID" value="NZ_FQYQ01000054.1"/>
</dbReference>
<feature type="domain" description="Transposase IS110-like N-terminal" evidence="1">
    <location>
        <begin position="19"/>
        <end position="179"/>
    </location>
</feature>
<feature type="domain" description="Transposase IS116/IS110/IS902 C-terminal" evidence="2">
    <location>
        <begin position="287"/>
        <end position="371"/>
    </location>
</feature>
<dbReference type="InterPro" id="IPR047650">
    <property type="entry name" value="Transpos_IS110"/>
</dbReference>
<dbReference type="OrthoDB" id="9811278at2"/>
<dbReference type="Pfam" id="PF02371">
    <property type="entry name" value="Transposase_20"/>
    <property type="match status" value="1"/>
</dbReference>
<organism evidence="3 4">
    <name type="scientific">Pseudobutyrivibrio xylanivorans DSM 14809</name>
    <dbReference type="NCBI Taxonomy" id="1123012"/>
    <lineage>
        <taxon>Bacteria</taxon>
        <taxon>Bacillati</taxon>
        <taxon>Bacillota</taxon>
        <taxon>Clostridia</taxon>
        <taxon>Lachnospirales</taxon>
        <taxon>Lachnospiraceae</taxon>
        <taxon>Pseudobutyrivibrio</taxon>
    </lineage>
</organism>
<dbReference type="InterPro" id="IPR002525">
    <property type="entry name" value="Transp_IS110-like_N"/>
</dbReference>
<dbReference type="NCBIfam" id="NF033542">
    <property type="entry name" value="transpos_IS110"/>
    <property type="match status" value="1"/>
</dbReference>
<dbReference type="GO" id="GO:0003677">
    <property type="term" value="F:DNA binding"/>
    <property type="evidence" value="ECO:0007669"/>
    <property type="project" value="InterPro"/>
</dbReference>
<dbReference type="AlphaFoldDB" id="A0A1M6LPU4"/>
<evidence type="ECO:0000313" key="3">
    <source>
        <dbReference type="EMBL" id="SHJ73218.1"/>
    </source>
</evidence>
<protein>
    <submittedName>
        <fullName evidence="3">Transposase IS116/IS110/IS902 family protein</fullName>
    </submittedName>
</protein>
<dbReference type="InterPro" id="IPR003346">
    <property type="entry name" value="Transposase_20"/>
</dbReference>
<dbReference type="GO" id="GO:0006313">
    <property type="term" value="P:DNA transposition"/>
    <property type="evidence" value="ECO:0007669"/>
    <property type="project" value="InterPro"/>
</dbReference>
<sequence>MNCKQNERINQVKESTLVVGIDIGSTTHYARAFDWRGIELGKVFKFSNSREGFDSFKNWMQWLLNKNNKSDVIVGIEPTGHYWFDLGAYLEDGGILLVMVNPYAVKQTKELDDNSQSKNDCKDPKVIAKLVIEGRYSAPYTPDGVYADLRVLTTNRKRIIRELTQIKNRIARWFAIYFPEYKDVFRDYESESSMLVLRKACTPEAIVNLGPEGIDQIWREVKLRAVGKKRAETLWETAKRSIGLKKGTTAAEFEMKMMLEDYDYKMTQLNSIMEEIESLCKKIPESEQLLAIKGIGLITVAGFLAEVGDVRRFDSPRQIQKLAGLSLRENSSGKHKGQTTISKRGRSKLRAVLFNAAIPLIATNPEFKALHKYYTTRAQNPLKRKQSVIAISCKLIRVFFAILTKGVTYDPAKMMSDIHRQPVAA</sequence>
<evidence type="ECO:0000259" key="1">
    <source>
        <dbReference type="Pfam" id="PF01548"/>
    </source>
</evidence>
<gene>
    <name evidence="3" type="ORF">SAMN02745725_03153</name>
</gene>
<proteinExistence type="predicted"/>
<dbReference type="EMBL" id="FQYQ01000054">
    <property type="protein sequence ID" value="SHJ73218.1"/>
    <property type="molecule type" value="Genomic_DNA"/>
</dbReference>